<dbReference type="OrthoDB" id="10276336at2759"/>
<comment type="caution">
    <text evidence="2">The sequence shown here is derived from an EMBL/GenBank/DDBJ whole genome shotgun (WGS) entry which is preliminary data.</text>
</comment>
<accession>A0A1R3FYH1</accession>
<evidence type="ECO:0000313" key="2">
    <source>
        <dbReference type="EMBL" id="OMO50875.1"/>
    </source>
</evidence>
<protein>
    <submittedName>
        <fullName evidence="2">Uncharacterized protein</fullName>
    </submittedName>
</protein>
<name>A0A1R3FYH1_COCAP</name>
<dbReference type="AlphaFoldDB" id="A0A1R3FYH1"/>
<gene>
    <name evidence="2" type="ORF">CCACVL1_30179</name>
</gene>
<feature type="compositionally biased region" description="Polar residues" evidence="1">
    <location>
        <begin position="1"/>
        <end position="19"/>
    </location>
</feature>
<evidence type="ECO:0000256" key="1">
    <source>
        <dbReference type="SAM" id="MobiDB-lite"/>
    </source>
</evidence>
<keyword evidence="3" id="KW-1185">Reference proteome</keyword>
<proteinExistence type="predicted"/>
<reference evidence="2 3" key="1">
    <citation type="submission" date="2013-09" db="EMBL/GenBank/DDBJ databases">
        <title>Corchorus capsularis genome sequencing.</title>
        <authorList>
            <person name="Alam M."/>
            <person name="Haque M.S."/>
            <person name="Islam M.S."/>
            <person name="Emdad E.M."/>
            <person name="Islam M.M."/>
            <person name="Ahmed B."/>
            <person name="Halim A."/>
            <person name="Hossen Q.M.M."/>
            <person name="Hossain M.Z."/>
            <person name="Ahmed R."/>
            <person name="Khan M.M."/>
            <person name="Islam R."/>
            <person name="Rashid M.M."/>
            <person name="Khan S.A."/>
            <person name="Rahman M.S."/>
            <person name="Alam M."/>
        </authorList>
    </citation>
    <scope>NUCLEOTIDE SEQUENCE [LARGE SCALE GENOMIC DNA]</scope>
    <source>
        <strain evidence="3">cv. CVL-1</strain>
        <tissue evidence="2">Whole seedling</tissue>
    </source>
</reference>
<sequence>MSKKPNQTEANRSEPTSINHHPKAFMFSCLLQLETLSADPT</sequence>
<organism evidence="2 3">
    <name type="scientific">Corchorus capsularis</name>
    <name type="common">Jute</name>
    <dbReference type="NCBI Taxonomy" id="210143"/>
    <lineage>
        <taxon>Eukaryota</taxon>
        <taxon>Viridiplantae</taxon>
        <taxon>Streptophyta</taxon>
        <taxon>Embryophyta</taxon>
        <taxon>Tracheophyta</taxon>
        <taxon>Spermatophyta</taxon>
        <taxon>Magnoliopsida</taxon>
        <taxon>eudicotyledons</taxon>
        <taxon>Gunneridae</taxon>
        <taxon>Pentapetalae</taxon>
        <taxon>rosids</taxon>
        <taxon>malvids</taxon>
        <taxon>Malvales</taxon>
        <taxon>Malvaceae</taxon>
        <taxon>Grewioideae</taxon>
        <taxon>Apeibeae</taxon>
        <taxon>Corchorus</taxon>
    </lineage>
</organism>
<dbReference type="EMBL" id="AWWV01016015">
    <property type="protein sequence ID" value="OMO50875.1"/>
    <property type="molecule type" value="Genomic_DNA"/>
</dbReference>
<evidence type="ECO:0000313" key="3">
    <source>
        <dbReference type="Proteomes" id="UP000188268"/>
    </source>
</evidence>
<feature type="region of interest" description="Disordered" evidence="1">
    <location>
        <begin position="1"/>
        <end position="21"/>
    </location>
</feature>
<dbReference type="Gramene" id="OMO50875">
    <property type="protein sequence ID" value="OMO50875"/>
    <property type="gene ID" value="CCACVL1_30179"/>
</dbReference>
<dbReference type="Proteomes" id="UP000188268">
    <property type="component" value="Unassembled WGS sequence"/>
</dbReference>